<dbReference type="AlphaFoldDB" id="A0A563U489"/>
<evidence type="ECO:0000256" key="2">
    <source>
        <dbReference type="SAM" id="Phobius"/>
    </source>
</evidence>
<reference evidence="3 4" key="1">
    <citation type="submission" date="2019-07" db="EMBL/GenBank/DDBJ databases">
        <authorList>
            <person name="Kim J."/>
        </authorList>
    </citation>
    <scope>NUCLEOTIDE SEQUENCE [LARGE SCALE GENOMIC DNA]</scope>
    <source>
        <strain evidence="3 4">MJ1a</strain>
    </source>
</reference>
<keyword evidence="4" id="KW-1185">Reference proteome</keyword>
<proteinExistence type="predicted"/>
<keyword evidence="2" id="KW-0472">Membrane</keyword>
<dbReference type="RefSeq" id="WP_146271312.1">
    <property type="nucleotide sequence ID" value="NZ_VOEI01000003.1"/>
</dbReference>
<feature type="region of interest" description="Disordered" evidence="1">
    <location>
        <begin position="1"/>
        <end position="29"/>
    </location>
</feature>
<organism evidence="3 4">
    <name type="scientific">Mucilaginibacter achroorhodeus</name>
    <dbReference type="NCBI Taxonomy" id="2599294"/>
    <lineage>
        <taxon>Bacteria</taxon>
        <taxon>Pseudomonadati</taxon>
        <taxon>Bacteroidota</taxon>
        <taxon>Sphingobacteriia</taxon>
        <taxon>Sphingobacteriales</taxon>
        <taxon>Sphingobacteriaceae</taxon>
        <taxon>Mucilaginibacter</taxon>
    </lineage>
</organism>
<comment type="caution">
    <text evidence="3">The sequence shown here is derived from an EMBL/GenBank/DDBJ whole genome shotgun (WGS) entry which is preliminary data.</text>
</comment>
<dbReference type="OrthoDB" id="799349at2"/>
<feature type="compositionally biased region" description="Basic and acidic residues" evidence="1">
    <location>
        <begin position="14"/>
        <end position="28"/>
    </location>
</feature>
<accession>A0A563U489</accession>
<evidence type="ECO:0000256" key="1">
    <source>
        <dbReference type="SAM" id="MobiDB-lite"/>
    </source>
</evidence>
<feature type="compositionally biased region" description="Pro residues" evidence="1">
    <location>
        <begin position="1"/>
        <end position="10"/>
    </location>
</feature>
<evidence type="ECO:0000313" key="4">
    <source>
        <dbReference type="Proteomes" id="UP000318010"/>
    </source>
</evidence>
<evidence type="ECO:0000313" key="3">
    <source>
        <dbReference type="EMBL" id="TWR26158.1"/>
    </source>
</evidence>
<dbReference type="Proteomes" id="UP000318010">
    <property type="component" value="Unassembled WGS sequence"/>
</dbReference>
<keyword evidence="2" id="KW-0812">Transmembrane</keyword>
<sequence length="153" mass="17213">MRHTPPPSPRINPQRREAPPSRDYLKDKSVKKKSAKTAAWLIAVAILVFGFLLAKFALSDTGMFKGLPDSDTAYKIARQFIIPTVRSTNARFADDSYKFAKQSDSVYVIKSSYTIKFDSEEDQTTHFTIVLKYKGGLGSQIGNWNMVSLDQDN</sequence>
<protein>
    <submittedName>
        <fullName evidence="3">Uncharacterized protein</fullName>
    </submittedName>
</protein>
<name>A0A563U489_9SPHI</name>
<dbReference type="EMBL" id="VOEI01000003">
    <property type="protein sequence ID" value="TWR26158.1"/>
    <property type="molecule type" value="Genomic_DNA"/>
</dbReference>
<keyword evidence="2" id="KW-1133">Transmembrane helix</keyword>
<gene>
    <name evidence="3" type="ORF">FPZ42_11055</name>
</gene>
<feature type="transmembrane region" description="Helical" evidence="2">
    <location>
        <begin position="38"/>
        <end position="58"/>
    </location>
</feature>